<keyword evidence="7" id="KW-0819">tRNA processing</keyword>
<evidence type="ECO:0000256" key="5">
    <source>
        <dbReference type="ARBA" id="ARBA00022485"/>
    </source>
</evidence>
<comment type="similarity">
    <text evidence="2">Belongs to the UPF0053 family.</text>
</comment>
<dbReference type="InterPro" id="IPR020612">
    <property type="entry name" value="Methylthiotransferase_CS"/>
</dbReference>
<dbReference type="NCBIfam" id="TIGR00089">
    <property type="entry name" value="MiaB/RimO family radical SAM methylthiotransferase"/>
    <property type="match status" value="1"/>
</dbReference>
<keyword evidence="8" id="KW-0479">Metal-binding</keyword>
<feature type="domain" description="CBS" evidence="19">
    <location>
        <begin position="678"/>
        <end position="738"/>
    </location>
</feature>
<dbReference type="GO" id="GO:0005829">
    <property type="term" value="C:cytosol"/>
    <property type="evidence" value="ECO:0007669"/>
    <property type="project" value="TreeGrafter"/>
</dbReference>
<evidence type="ECO:0000256" key="3">
    <source>
        <dbReference type="ARBA" id="ARBA00009815"/>
    </source>
</evidence>
<dbReference type="Pfam" id="PF04055">
    <property type="entry name" value="Radical_SAM"/>
    <property type="match status" value="1"/>
</dbReference>
<dbReference type="InterPro" id="IPR005839">
    <property type="entry name" value="Methylthiotransferase"/>
</dbReference>
<dbReference type="InterPro" id="IPR007197">
    <property type="entry name" value="rSAM"/>
</dbReference>
<dbReference type="FunFam" id="3.10.580.10:FF:000002">
    <property type="entry name" value="Magnesium/cobalt efflux protein CorC"/>
    <property type="match status" value="1"/>
</dbReference>
<feature type="domain" description="Radical SAM core" evidence="21">
    <location>
        <begin position="130"/>
        <end position="361"/>
    </location>
</feature>
<dbReference type="Gene3D" id="3.80.30.20">
    <property type="entry name" value="tm_1862 like domain"/>
    <property type="match status" value="1"/>
</dbReference>
<dbReference type="SUPFAM" id="SSF102114">
    <property type="entry name" value="Radical SAM enzymes"/>
    <property type="match status" value="1"/>
</dbReference>
<dbReference type="InterPro" id="IPR002792">
    <property type="entry name" value="TRAM_dom"/>
</dbReference>
<organism evidence="22 23">
    <name type="scientific">Symbiodinium necroappetens</name>
    <dbReference type="NCBI Taxonomy" id="1628268"/>
    <lineage>
        <taxon>Eukaryota</taxon>
        <taxon>Sar</taxon>
        <taxon>Alveolata</taxon>
        <taxon>Dinophyceae</taxon>
        <taxon>Suessiales</taxon>
        <taxon>Symbiodiniaceae</taxon>
        <taxon>Symbiodinium</taxon>
    </lineage>
</organism>
<evidence type="ECO:0000256" key="8">
    <source>
        <dbReference type="ARBA" id="ARBA00022723"/>
    </source>
</evidence>
<comment type="cofactor">
    <cofactor evidence="1">
        <name>[4Fe-4S] cluster</name>
        <dbReference type="ChEBI" id="CHEBI:49883"/>
    </cofactor>
</comment>
<dbReference type="SUPFAM" id="SSF54631">
    <property type="entry name" value="CBS-domain pair"/>
    <property type="match status" value="1"/>
</dbReference>
<dbReference type="GO" id="GO:0005524">
    <property type="term" value="F:ATP binding"/>
    <property type="evidence" value="ECO:0007669"/>
    <property type="project" value="InterPro"/>
</dbReference>
<accession>A0A812ZMH3</accession>
<dbReference type="CDD" id="cd01335">
    <property type="entry name" value="Radical_SAM"/>
    <property type="match status" value="1"/>
</dbReference>
<gene>
    <name evidence="22" type="primary">miaB</name>
    <name evidence="22" type="ORF">SNEC2469_LOCUS25078</name>
</gene>
<keyword evidence="6" id="KW-0949">S-adenosyl-L-methionine</keyword>
<dbReference type="EMBL" id="CAJNJA010049029">
    <property type="protein sequence ID" value="CAE7835152.1"/>
    <property type="molecule type" value="Genomic_DNA"/>
</dbReference>
<dbReference type="GO" id="GO:0046872">
    <property type="term" value="F:metal ion binding"/>
    <property type="evidence" value="ECO:0007669"/>
    <property type="project" value="UniProtKB-KW"/>
</dbReference>
<comment type="function">
    <text evidence="15">Plays a role in the transport of magnesium and cobalt ions.</text>
</comment>
<evidence type="ECO:0000256" key="12">
    <source>
        <dbReference type="ARBA" id="ARBA00023014"/>
    </source>
</evidence>
<dbReference type="CDD" id="cd04590">
    <property type="entry name" value="CBS_pair_CorC_HlyC_assoc"/>
    <property type="match status" value="1"/>
</dbReference>
<evidence type="ECO:0000256" key="16">
    <source>
        <dbReference type="ARBA" id="ARBA00040729"/>
    </source>
</evidence>
<evidence type="ECO:0000313" key="23">
    <source>
        <dbReference type="Proteomes" id="UP000601435"/>
    </source>
</evidence>
<dbReference type="InterPro" id="IPR006638">
    <property type="entry name" value="Elp3/MiaA/NifB-like_rSAM"/>
</dbReference>
<evidence type="ECO:0000313" key="22">
    <source>
        <dbReference type="EMBL" id="CAE7835152.1"/>
    </source>
</evidence>
<keyword evidence="11" id="KW-0408">Iron</keyword>
<feature type="domain" description="CBS" evidence="19">
    <location>
        <begin position="612"/>
        <end position="672"/>
    </location>
</feature>
<dbReference type="SMART" id="SM01091">
    <property type="entry name" value="CorC_HlyC"/>
    <property type="match status" value="1"/>
</dbReference>
<evidence type="ECO:0000256" key="15">
    <source>
        <dbReference type="ARBA" id="ARBA00037273"/>
    </source>
</evidence>
<keyword evidence="9" id="KW-0677">Repeat</keyword>
<dbReference type="PROSITE" id="PS51371">
    <property type="entry name" value="CBS"/>
    <property type="match status" value="2"/>
</dbReference>
<dbReference type="SUPFAM" id="SSF52540">
    <property type="entry name" value="P-loop containing nucleoside triphosphate hydrolases"/>
    <property type="match status" value="1"/>
</dbReference>
<evidence type="ECO:0000256" key="4">
    <source>
        <dbReference type="ARBA" id="ARBA00022448"/>
    </source>
</evidence>
<dbReference type="Pfam" id="PF01938">
    <property type="entry name" value="TRAM"/>
    <property type="match status" value="1"/>
</dbReference>
<evidence type="ECO:0000256" key="14">
    <source>
        <dbReference type="ARBA" id="ARBA00023285"/>
    </source>
</evidence>
<evidence type="ECO:0000256" key="17">
    <source>
        <dbReference type="PROSITE-ProRule" id="PRU00703"/>
    </source>
</evidence>
<proteinExistence type="inferred from homology"/>
<sequence length="823" mass="92307">MNEYDSARMHDVLREQGDYELVTDENEADVILLNTCSIREKAQEKVFHQLGRWQSLKKANPDLVIGVGGCVASQEGDAIRARAPYVDMVFGPQTIHRLPQMVDAAKVQKLPVVDVTFPEVEKFDLLPEPKMDGPAAFLSIMEGCSKYCSFCVVPYTRGEEVSRSVDSVMQEVVALARQGVREIHLLGQNVNSYRGAIDDDFADLAELIHYVAAVEGVDRIRFTTSHPLDFSDTLIQAYAEVPELVDHLHLPVQSGSDRILQAMKRGHTRADYVEKIARLREVRPNISLSSDFIIGFPGETQADFDDTMALIEEIGFDVSFSFIYSARPGTPAAALPDETPEALKKAWLQQLQSRIREQAEEISQQMVGTRQKLLVTGVSKKDASQLAGRTENNRVVNFTGDQNLVGEFVEVVVTEALPNSLRGEQALEAQPAVEAGEKLGFLPGDLAQKIDPYLRPLYDALYEMMGIERVTKFIERNIIEVAPLAYMRGRTLNNAFIILDESQNTTVAQMKMFLTRIGFGSTAVITGDITQIDLPRGERSGLVNEMEAIEIQVLQRGVREWLTDLFSDEPEDLSELMEILREAANRQMFDDEALNIIFGALHVGDMHARDIMIPRSSLVVVREDQEPAELLPIIIESEHSRYPVVGDDVDDIKGILHAKDLLPLVLETDHSKFSMKDCIRKATVIPESKRLNVLLQEFRATRNHMALVVDEYGQISGAVTIEDVLEQIVGDIEDEHDVHDDSGIKQMEPQSFHVKANLPIDDFNEHFDTQFSDEEFDTIGGIVLQAFGHLPERGETVEVETLKFEVLNADSRRLRLLRVNTLK</sequence>
<keyword evidence="23" id="KW-1185">Reference proteome</keyword>
<dbReference type="InterPro" id="IPR013848">
    <property type="entry name" value="Methylthiotransferase_N"/>
</dbReference>
<dbReference type="Proteomes" id="UP000601435">
    <property type="component" value="Unassembled WGS sequence"/>
</dbReference>
<dbReference type="HAMAP" id="MF_01864">
    <property type="entry name" value="tRNA_metthiotr_MiaB"/>
    <property type="match status" value="1"/>
</dbReference>
<reference evidence="22" key="1">
    <citation type="submission" date="2021-02" db="EMBL/GenBank/DDBJ databases">
        <authorList>
            <person name="Dougan E. K."/>
            <person name="Rhodes N."/>
            <person name="Thang M."/>
            <person name="Chan C."/>
        </authorList>
    </citation>
    <scope>NUCLEOTIDE SEQUENCE</scope>
</reference>
<dbReference type="Gene3D" id="3.40.50.12160">
    <property type="entry name" value="Methylthiotransferase, N-terminal domain"/>
    <property type="match status" value="1"/>
</dbReference>
<dbReference type="InterPro" id="IPR046342">
    <property type="entry name" value="CBS_dom_sf"/>
</dbReference>
<dbReference type="InterPro" id="IPR005170">
    <property type="entry name" value="Transptr-assoc_dom"/>
</dbReference>
<dbReference type="PROSITE" id="PS51449">
    <property type="entry name" value="MTTASE_N"/>
    <property type="match status" value="1"/>
</dbReference>
<dbReference type="NCBIfam" id="TIGR01574">
    <property type="entry name" value="miaB-methiolase"/>
    <property type="match status" value="1"/>
</dbReference>
<evidence type="ECO:0000256" key="10">
    <source>
        <dbReference type="ARBA" id="ARBA00022842"/>
    </source>
</evidence>
<keyword evidence="5" id="KW-0004">4Fe-4S</keyword>
<dbReference type="Pfam" id="PF02562">
    <property type="entry name" value="PhoH"/>
    <property type="match status" value="1"/>
</dbReference>
<evidence type="ECO:0000256" key="9">
    <source>
        <dbReference type="ARBA" id="ARBA00022737"/>
    </source>
</evidence>
<name>A0A812ZMH3_9DINO</name>
<keyword evidence="4" id="KW-0813">Transport</keyword>
<dbReference type="FunFam" id="3.80.30.20:FF:000001">
    <property type="entry name" value="tRNA-2-methylthio-N(6)-dimethylallyladenosine synthase 2"/>
    <property type="match status" value="1"/>
</dbReference>
<dbReference type="InterPro" id="IPR027417">
    <property type="entry name" value="P-loop_NTPase"/>
</dbReference>
<evidence type="ECO:0000256" key="13">
    <source>
        <dbReference type="ARBA" id="ARBA00023122"/>
    </source>
</evidence>
<dbReference type="SFLD" id="SFLDS00029">
    <property type="entry name" value="Radical_SAM"/>
    <property type="match status" value="1"/>
</dbReference>
<evidence type="ECO:0000256" key="2">
    <source>
        <dbReference type="ARBA" id="ARBA00006337"/>
    </source>
</evidence>
<keyword evidence="13 17" id="KW-0129">CBS domain</keyword>
<dbReference type="PANTHER" id="PTHR43020">
    <property type="entry name" value="CDK5 REGULATORY SUBUNIT-ASSOCIATED PROTEIN 1"/>
    <property type="match status" value="1"/>
</dbReference>
<dbReference type="InterPro" id="IPR003714">
    <property type="entry name" value="PhoH"/>
</dbReference>
<dbReference type="PANTHER" id="PTHR43020:SF2">
    <property type="entry name" value="MITOCHONDRIAL TRNA METHYLTHIOTRANSFERASE CDK5RAP1"/>
    <property type="match status" value="1"/>
</dbReference>
<evidence type="ECO:0000256" key="6">
    <source>
        <dbReference type="ARBA" id="ARBA00022691"/>
    </source>
</evidence>
<evidence type="ECO:0000256" key="11">
    <source>
        <dbReference type="ARBA" id="ARBA00023004"/>
    </source>
</evidence>
<evidence type="ECO:0000259" key="20">
    <source>
        <dbReference type="PROSITE" id="PS51449"/>
    </source>
</evidence>
<dbReference type="Pfam" id="PF03471">
    <property type="entry name" value="CorC_HlyC"/>
    <property type="match status" value="1"/>
</dbReference>
<dbReference type="Pfam" id="PF00571">
    <property type="entry name" value="CBS"/>
    <property type="match status" value="2"/>
</dbReference>
<dbReference type="SFLD" id="SFLDG01061">
    <property type="entry name" value="methylthiotransferase"/>
    <property type="match status" value="1"/>
</dbReference>
<dbReference type="PROSITE" id="PS51918">
    <property type="entry name" value="RADICAL_SAM"/>
    <property type="match status" value="1"/>
</dbReference>
<dbReference type="Gene3D" id="3.10.580.10">
    <property type="entry name" value="CBS-domain"/>
    <property type="match status" value="1"/>
</dbReference>
<evidence type="ECO:0000259" key="19">
    <source>
        <dbReference type="PROSITE" id="PS51371"/>
    </source>
</evidence>
<dbReference type="SMART" id="SM00729">
    <property type="entry name" value="Elp3"/>
    <property type="match status" value="1"/>
</dbReference>
<dbReference type="InterPro" id="IPR044751">
    <property type="entry name" value="Ion_transp-like_CBS"/>
</dbReference>
<dbReference type="Gene3D" id="3.40.50.300">
    <property type="entry name" value="P-loop containing nucleotide triphosphate hydrolases"/>
    <property type="match status" value="1"/>
</dbReference>
<dbReference type="GO" id="GO:0050660">
    <property type="term" value="F:flavin adenine dinucleotide binding"/>
    <property type="evidence" value="ECO:0007669"/>
    <property type="project" value="InterPro"/>
</dbReference>
<comment type="similarity">
    <text evidence="3">Belongs to the methylthiotransferase family. MiaB subfamily.</text>
</comment>
<dbReference type="PROSITE" id="PS01278">
    <property type="entry name" value="MTTASE_RADICAL"/>
    <property type="match status" value="1"/>
</dbReference>
<dbReference type="Gene3D" id="3.30.465.10">
    <property type="match status" value="1"/>
</dbReference>
<dbReference type="Pfam" id="PF21917">
    <property type="entry name" value="NMB0537_N"/>
    <property type="match status" value="1"/>
</dbReference>
<dbReference type="GO" id="GO:0051539">
    <property type="term" value="F:4 iron, 4 sulfur cluster binding"/>
    <property type="evidence" value="ECO:0007669"/>
    <property type="project" value="UniProtKB-KW"/>
</dbReference>
<dbReference type="InterPro" id="IPR006463">
    <property type="entry name" value="MiaB_methiolase"/>
</dbReference>
<dbReference type="AlphaFoldDB" id="A0A812ZMH3"/>
<dbReference type="Pfam" id="PF00919">
    <property type="entry name" value="UPF0004"/>
    <property type="match status" value="1"/>
</dbReference>
<dbReference type="SUPFAM" id="SSF56176">
    <property type="entry name" value="FAD-binding/transporter-associated domain-like"/>
    <property type="match status" value="1"/>
</dbReference>
<keyword evidence="12" id="KW-0411">Iron-sulfur</keyword>
<keyword evidence="14" id="KW-0170">Cobalt</keyword>
<dbReference type="InterPro" id="IPR038135">
    <property type="entry name" value="Methylthiotransferase_N_sf"/>
</dbReference>
<comment type="caution">
    <text evidence="22">The sequence shown here is derived from an EMBL/GenBank/DDBJ whole genome shotgun (WGS) entry which is preliminary data.</text>
</comment>
<keyword evidence="10" id="KW-0460">Magnesium</keyword>
<protein>
    <recommendedName>
        <fullName evidence="16">Magnesium and cobalt efflux protein CorC</fullName>
    </recommendedName>
</protein>
<dbReference type="InterPro" id="IPR036318">
    <property type="entry name" value="FAD-bd_PCMH-like_sf"/>
</dbReference>
<dbReference type="InterPro" id="IPR016169">
    <property type="entry name" value="FAD-bd_PCMH_sub2"/>
</dbReference>
<dbReference type="InterPro" id="IPR023404">
    <property type="entry name" value="rSAM_horseshoe"/>
</dbReference>
<evidence type="ECO:0000259" key="18">
    <source>
        <dbReference type="PROSITE" id="PS50926"/>
    </source>
</evidence>
<dbReference type="InterPro" id="IPR058240">
    <property type="entry name" value="rSAM_sf"/>
</dbReference>
<dbReference type="SMART" id="SM00116">
    <property type="entry name" value="CBS"/>
    <property type="match status" value="2"/>
</dbReference>
<dbReference type="FunFam" id="3.40.50.12160:FF:000001">
    <property type="entry name" value="tRNA-2-methylthio-N(6)-dimethylallyladenosine synthase"/>
    <property type="match status" value="1"/>
</dbReference>
<dbReference type="GO" id="GO:0035597">
    <property type="term" value="F:tRNA-2-methylthio-N(6)-dimethylallyladenosine(37) synthase activity"/>
    <property type="evidence" value="ECO:0007669"/>
    <property type="project" value="TreeGrafter"/>
</dbReference>
<dbReference type="InterPro" id="IPR054115">
    <property type="entry name" value="CorC_N"/>
</dbReference>
<evidence type="ECO:0000259" key="21">
    <source>
        <dbReference type="PROSITE" id="PS51918"/>
    </source>
</evidence>
<dbReference type="SFLD" id="SFLDG01082">
    <property type="entry name" value="B12-binding_domain_containing"/>
    <property type="match status" value="1"/>
</dbReference>
<dbReference type="PROSITE" id="PS50926">
    <property type="entry name" value="TRAM"/>
    <property type="match status" value="1"/>
</dbReference>
<evidence type="ECO:0000256" key="1">
    <source>
        <dbReference type="ARBA" id="ARBA00001966"/>
    </source>
</evidence>
<feature type="domain" description="TRAM" evidence="18">
    <location>
        <begin position="364"/>
        <end position="427"/>
    </location>
</feature>
<dbReference type="OrthoDB" id="413961at2759"/>
<feature type="domain" description="MTTase N-terminal" evidence="20">
    <location>
        <begin position="1"/>
        <end position="107"/>
    </location>
</feature>
<dbReference type="InterPro" id="IPR000644">
    <property type="entry name" value="CBS_dom"/>
</dbReference>
<evidence type="ECO:0000256" key="7">
    <source>
        <dbReference type="ARBA" id="ARBA00022694"/>
    </source>
</evidence>